<dbReference type="Pfam" id="PF03313">
    <property type="entry name" value="SDH_alpha"/>
    <property type="match status" value="1"/>
</dbReference>
<dbReference type="PANTHER" id="PTHR30182:SF1">
    <property type="entry name" value="L-SERINE DEHYDRATASE 1"/>
    <property type="match status" value="1"/>
</dbReference>
<evidence type="ECO:0000256" key="3">
    <source>
        <dbReference type="ARBA" id="ARBA00008636"/>
    </source>
</evidence>
<evidence type="ECO:0000256" key="1">
    <source>
        <dbReference type="ARBA" id="ARBA00001966"/>
    </source>
</evidence>
<keyword evidence="9 11" id="KW-0456">Lyase</keyword>
<keyword evidence="14" id="KW-1185">Reference proteome</keyword>
<evidence type="ECO:0000256" key="2">
    <source>
        <dbReference type="ARBA" id="ARBA00004742"/>
    </source>
</evidence>
<dbReference type="GO" id="GO:0003941">
    <property type="term" value="F:L-serine ammonia-lyase activity"/>
    <property type="evidence" value="ECO:0007669"/>
    <property type="project" value="UniProtKB-UniRule"/>
</dbReference>
<protein>
    <recommendedName>
        <fullName evidence="11">L-serine dehydratase</fullName>
        <ecNumber evidence="11">4.3.1.17</ecNumber>
    </recommendedName>
</protein>
<evidence type="ECO:0000256" key="7">
    <source>
        <dbReference type="ARBA" id="ARBA00023004"/>
    </source>
</evidence>
<dbReference type="InterPro" id="IPR036148">
    <property type="entry name" value="MmgE/PrpD_sf"/>
</dbReference>
<keyword evidence="5 11" id="KW-0004">4Fe-4S</keyword>
<dbReference type="GO" id="GO:0046872">
    <property type="term" value="F:metal ion binding"/>
    <property type="evidence" value="ECO:0007669"/>
    <property type="project" value="UniProtKB-KW"/>
</dbReference>
<dbReference type="GO" id="GO:0006094">
    <property type="term" value="P:gluconeogenesis"/>
    <property type="evidence" value="ECO:0007669"/>
    <property type="project" value="UniProtKB-KW"/>
</dbReference>
<feature type="domain" description="Serine dehydratase-like alpha subunit" evidence="12">
    <location>
        <begin position="14"/>
        <end position="276"/>
    </location>
</feature>
<dbReference type="Proteomes" id="UP000586454">
    <property type="component" value="Unassembled WGS sequence"/>
</dbReference>
<dbReference type="InterPro" id="IPR051318">
    <property type="entry name" value="Fe-S_L-Ser"/>
</dbReference>
<comment type="catalytic activity">
    <reaction evidence="10 11">
        <text>L-serine = pyruvate + NH4(+)</text>
        <dbReference type="Rhea" id="RHEA:19169"/>
        <dbReference type="ChEBI" id="CHEBI:15361"/>
        <dbReference type="ChEBI" id="CHEBI:28938"/>
        <dbReference type="ChEBI" id="CHEBI:33384"/>
        <dbReference type="EC" id="4.3.1.17"/>
    </reaction>
</comment>
<evidence type="ECO:0000256" key="5">
    <source>
        <dbReference type="ARBA" id="ARBA00022485"/>
    </source>
</evidence>
<evidence type="ECO:0000259" key="12">
    <source>
        <dbReference type="Pfam" id="PF03313"/>
    </source>
</evidence>
<comment type="pathway">
    <text evidence="2">Carbohydrate biosynthesis; gluconeogenesis.</text>
</comment>
<accession>A0A6V6Y274</accession>
<dbReference type="PANTHER" id="PTHR30182">
    <property type="entry name" value="L-SERINE DEHYDRATASE"/>
    <property type="match status" value="1"/>
</dbReference>
<evidence type="ECO:0000256" key="10">
    <source>
        <dbReference type="ARBA" id="ARBA00049406"/>
    </source>
</evidence>
<dbReference type="NCBIfam" id="TIGR00718">
    <property type="entry name" value="sda_alpha"/>
    <property type="match status" value="1"/>
</dbReference>
<keyword evidence="7 11" id="KW-0408">Iron</keyword>
<reference evidence="13 14" key="1">
    <citation type="submission" date="2020-06" db="EMBL/GenBank/DDBJ databases">
        <authorList>
            <person name="Criscuolo A."/>
        </authorList>
    </citation>
    <scope>NUCLEOTIDE SEQUENCE [LARGE SCALE GENOMIC DNA]</scope>
    <source>
        <strain evidence="13">1804121828</strain>
    </source>
</reference>
<evidence type="ECO:0000256" key="9">
    <source>
        <dbReference type="ARBA" id="ARBA00023239"/>
    </source>
</evidence>
<dbReference type="AlphaFoldDB" id="A0A6V6Y274"/>
<dbReference type="InterPro" id="IPR004642">
    <property type="entry name" value="Ser_deHydtase_asu"/>
</dbReference>
<dbReference type="GO" id="GO:0051539">
    <property type="term" value="F:4 iron, 4 sulfur cluster binding"/>
    <property type="evidence" value="ECO:0007669"/>
    <property type="project" value="UniProtKB-UniRule"/>
</dbReference>
<comment type="caution">
    <text evidence="13">The sequence shown here is derived from an EMBL/GenBank/DDBJ whole genome shotgun (WGS) entry which is preliminary data.</text>
</comment>
<evidence type="ECO:0000256" key="6">
    <source>
        <dbReference type="ARBA" id="ARBA00022723"/>
    </source>
</evidence>
<gene>
    <name evidence="13" type="ORF">PEPNEM18_00857</name>
</gene>
<evidence type="ECO:0000256" key="4">
    <source>
        <dbReference type="ARBA" id="ARBA00022432"/>
    </source>
</evidence>
<keyword evidence="8 11" id="KW-0411">Iron-sulfur</keyword>
<name>A0A6V6Y274_9FIRM</name>
<dbReference type="EC" id="4.3.1.17" evidence="11"/>
<dbReference type="RefSeq" id="WP_180499589.1">
    <property type="nucleotide sequence ID" value="NZ_CAIJCS010000016.1"/>
</dbReference>
<evidence type="ECO:0000256" key="11">
    <source>
        <dbReference type="RuleBase" id="RU366059"/>
    </source>
</evidence>
<dbReference type="EMBL" id="CAIJCS010000016">
    <property type="protein sequence ID" value="CAC9929187.1"/>
    <property type="molecule type" value="Genomic_DNA"/>
</dbReference>
<evidence type="ECO:0000256" key="8">
    <source>
        <dbReference type="ARBA" id="ARBA00023014"/>
    </source>
</evidence>
<comment type="similarity">
    <text evidence="3 11">Belongs to the iron-sulfur dependent L-serine dehydratase family.</text>
</comment>
<evidence type="ECO:0000313" key="14">
    <source>
        <dbReference type="Proteomes" id="UP000586454"/>
    </source>
</evidence>
<proteinExistence type="inferred from homology"/>
<sequence length="291" mass="30673">MLKTAQALMEICREKNWKISDYVLEEESKGDPEKKEQILSELSHMLGIMKESTSRTLEEGSGLKQNIINDFGKKTWDYSKSGKKFVTDEKTLRAMARAFSTFESNANMDVIVAAPTAGSCGIVPAALVSAQEDLGVSDEDLVKGLLTAIGIGQFIGGYGTFAGAEGGCQAECGAASSMAAAALVELYGGDVEECLNAASIAIVNILGLVCDPLGGLVQYPCTFRNASGVSNARISADLAMAGTFSIVPFDEVCQAMKEVGDAMPASLRETGIGGLAGTHTAQKMCHQLFDE</sequence>
<dbReference type="SUPFAM" id="SSF103378">
    <property type="entry name" value="2-methylcitrate dehydratase PrpD"/>
    <property type="match status" value="1"/>
</dbReference>
<dbReference type="InterPro" id="IPR005130">
    <property type="entry name" value="Ser_deHydtase-like_asu"/>
</dbReference>
<evidence type="ECO:0000313" key="13">
    <source>
        <dbReference type="EMBL" id="CAC9929187.1"/>
    </source>
</evidence>
<comment type="cofactor">
    <cofactor evidence="1 11">
        <name>[4Fe-4S] cluster</name>
        <dbReference type="ChEBI" id="CHEBI:49883"/>
    </cofactor>
</comment>
<keyword evidence="4 11" id="KW-0312">Gluconeogenesis</keyword>
<keyword evidence="6 11" id="KW-0479">Metal-binding</keyword>
<organism evidence="13 14">
    <name type="scientific">Aedoeadaptatus nemausensis</name>
    <dbReference type="NCBI Taxonomy" id="2582829"/>
    <lineage>
        <taxon>Bacteria</taxon>
        <taxon>Bacillati</taxon>
        <taxon>Bacillota</taxon>
        <taxon>Tissierellia</taxon>
        <taxon>Tissierellales</taxon>
        <taxon>Peptoniphilaceae</taxon>
        <taxon>Aedoeadaptatus</taxon>
    </lineage>
</organism>